<evidence type="ECO:0000313" key="1">
    <source>
        <dbReference type="EMBL" id="QJW93248.1"/>
    </source>
</evidence>
<accession>A0A6M5YGX7</accession>
<gene>
    <name evidence="1" type="ORF">FTUN_0753</name>
</gene>
<name>A0A6M5YGX7_9BACT</name>
<dbReference type="EMBL" id="CP053452">
    <property type="protein sequence ID" value="QJW93248.1"/>
    <property type="molecule type" value="Genomic_DNA"/>
</dbReference>
<proteinExistence type="predicted"/>
<sequence>MSIVVSKPGKNKRNKWKDTLYSETLNALLPYIDPFKCGEHYIGPDGNRQVTFSISKETARLYKENPSTARYRNRYFAGVLSPRHIKQGTFQNDQYYTSNRTAGTGKGLAYLDIDAHQGEPDKDALTAAVTALVGRENLFISNDNRLYLKVLWLGHSWEQFTKTVKLLHDACRAWAIVKGFQATVDSPKGLTQLGRLPLNHWNYPKLEEFKAAPDVTLSHIEQLTADIWAEVKAARENTTEGNEEGKVIPFPESVAQQVGNSGSVSGVPFAVDDVKPMIAEYRGVAARLKAKVRHVPNRQRITDLDINYCFVIHNLCALHPNEDKQCPVSRCRAWWNYLYECGVFTRAWDNAKWKCLRDNLTDCGCLDAIDCRYWFDVNGKSKGKAMQYELNARYVVRLEESSNGERASILDAAIAYNPFGWRPVLIERKNSWFTPELDRKLDDLLFAA</sequence>
<reference evidence="2" key="1">
    <citation type="submission" date="2020-05" db="EMBL/GenBank/DDBJ databases">
        <title>Frigoriglobus tundricola gen. nov., sp. nov., a psychrotolerant cellulolytic planctomycete of the family Gemmataceae with two divergent copies of 16S rRNA gene.</title>
        <authorList>
            <person name="Kulichevskaya I.S."/>
            <person name="Ivanova A.A."/>
            <person name="Naumoff D.G."/>
            <person name="Beletsky A.V."/>
            <person name="Rijpstra W.I.C."/>
            <person name="Sinninghe Damste J.S."/>
            <person name="Mardanov A.V."/>
            <person name="Ravin N.V."/>
            <person name="Dedysh S.N."/>
        </authorList>
    </citation>
    <scope>NUCLEOTIDE SEQUENCE [LARGE SCALE GENOMIC DNA]</scope>
    <source>
        <strain evidence="2">PL17</strain>
    </source>
</reference>
<evidence type="ECO:0000313" key="2">
    <source>
        <dbReference type="Proteomes" id="UP000503447"/>
    </source>
</evidence>
<protein>
    <submittedName>
        <fullName evidence="1">Uncharacterized protein</fullName>
    </submittedName>
</protein>
<dbReference type="RefSeq" id="WP_171469481.1">
    <property type="nucleotide sequence ID" value="NZ_CP053452.2"/>
</dbReference>
<dbReference type="Proteomes" id="UP000503447">
    <property type="component" value="Chromosome"/>
</dbReference>
<dbReference type="KEGG" id="ftj:FTUN_0753"/>
<dbReference type="AlphaFoldDB" id="A0A6M5YGX7"/>
<keyword evidence="2" id="KW-1185">Reference proteome</keyword>
<organism evidence="1 2">
    <name type="scientific">Frigoriglobus tundricola</name>
    <dbReference type="NCBI Taxonomy" id="2774151"/>
    <lineage>
        <taxon>Bacteria</taxon>
        <taxon>Pseudomonadati</taxon>
        <taxon>Planctomycetota</taxon>
        <taxon>Planctomycetia</taxon>
        <taxon>Gemmatales</taxon>
        <taxon>Gemmataceae</taxon>
        <taxon>Frigoriglobus</taxon>
    </lineage>
</organism>